<feature type="signal peptide" evidence="1">
    <location>
        <begin position="1"/>
        <end position="24"/>
    </location>
</feature>
<organism evidence="2 3">
    <name type="scientific">Sporosarcina quadrami</name>
    <dbReference type="NCBI Taxonomy" id="2762234"/>
    <lineage>
        <taxon>Bacteria</taxon>
        <taxon>Bacillati</taxon>
        <taxon>Bacillota</taxon>
        <taxon>Bacilli</taxon>
        <taxon>Bacillales</taxon>
        <taxon>Caryophanaceae</taxon>
        <taxon>Sporosarcina</taxon>
    </lineage>
</organism>
<dbReference type="RefSeq" id="WP_191693020.1">
    <property type="nucleotide sequence ID" value="NZ_JACSQN010000002.1"/>
</dbReference>
<proteinExistence type="predicted"/>
<keyword evidence="1" id="KW-0732">Signal</keyword>
<reference evidence="2 3" key="1">
    <citation type="submission" date="2020-08" db="EMBL/GenBank/DDBJ databases">
        <title>A Genomic Blueprint of the Chicken Gut Microbiome.</title>
        <authorList>
            <person name="Gilroy R."/>
            <person name="Ravi A."/>
            <person name="Getino M."/>
            <person name="Pursley I."/>
            <person name="Horton D.L."/>
            <person name="Alikhan N.-F."/>
            <person name="Baker D."/>
            <person name="Gharbi K."/>
            <person name="Hall N."/>
            <person name="Watson M."/>
            <person name="Adriaenssens E.M."/>
            <person name="Foster-Nyarko E."/>
            <person name="Jarju S."/>
            <person name="Secka A."/>
            <person name="Antonio M."/>
            <person name="Oren A."/>
            <person name="Chaudhuri R."/>
            <person name="La Ragione R.M."/>
            <person name="Hildebrand F."/>
            <person name="Pallen M.J."/>
        </authorList>
    </citation>
    <scope>NUCLEOTIDE SEQUENCE [LARGE SCALE GENOMIC DNA]</scope>
    <source>
        <strain evidence="2 3">Sa2YVA2</strain>
    </source>
</reference>
<gene>
    <name evidence="2" type="ORF">H9649_02170</name>
</gene>
<accession>A0ABR8U5Q6</accession>
<evidence type="ECO:0000313" key="2">
    <source>
        <dbReference type="EMBL" id="MBD7983372.1"/>
    </source>
</evidence>
<dbReference type="PROSITE" id="PS51257">
    <property type="entry name" value="PROKAR_LIPOPROTEIN"/>
    <property type="match status" value="1"/>
</dbReference>
<dbReference type="EMBL" id="JACSQN010000002">
    <property type="protein sequence ID" value="MBD7983372.1"/>
    <property type="molecule type" value="Genomic_DNA"/>
</dbReference>
<sequence length="190" mass="21512">MKKIALIIGSIALIASLIGCGNTAAPSGLEGYEDSDVAAIVRGKEITIGDLRFLYADEDVLTGIEAAAQTELMIQEAKAKNVNDDLSVKIASVKASMESVTFKEQPMEEEERKFILSQSEKLNMDVNDYFKKYMVMHTEMTWYLLRFYEEAFRLYDGVDEELEAYNAELDLFLKNWMTEHEGDIEILITP</sequence>
<name>A0ABR8U5Q6_9BACL</name>
<evidence type="ECO:0000256" key="1">
    <source>
        <dbReference type="SAM" id="SignalP"/>
    </source>
</evidence>
<keyword evidence="3" id="KW-1185">Reference proteome</keyword>
<protein>
    <recommendedName>
        <fullName evidence="4">Lipoprotein</fullName>
    </recommendedName>
</protein>
<feature type="chain" id="PRO_5047170411" description="Lipoprotein" evidence="1">
    <location>
        <begin position="25"/>
        <end position="190"/>
    </location>
</feature>
<dbReference type="Proteomes" id="UP000626786">
    <property type="component" value="Unassembled WGS sequence"/>
</dbReference>
<evidence type="ECO:0000313" key="3">
    <source>
        <dbReference type="Proteomes" id="UP000626786"/>
    </source>
</evidence>
<evidence type="ECO:0008006" key="4">
    <source>
        <dbReference type="Google" id="ProtNLM"/>
    </source>
</evidence>
<comment type="caution">
    <text evidence="2">The sequence shown here is derived from an EMBL/GenBank/DDBJ whole genome shotgun (WGS) entry which is preliminary data.</text>
</comment>